<dbReference type="Proteomes" id="UP001565447">
    <property type="component" value="Unassembled WGS sequence"/>
</dbReference>
<dbReference type="EMBL" id="JBGCBD010000002">
    <property type="protein sequence ID" value="MEY9812391.1"/>
    <property type="molecule type" value="Genomic_DNA"/>
</dbReference>
<reference evidence="1" key="1">
    <citation type="submission" date="2024-07" db="EMBL/GenBank/DDBJ databases">
        <title>Genome sequencing of plant associated microbes to promote plant fitness in Sorghum bicolor and Oryza sativa.</title>
        <authorList>
            <person name="Coleman-Derr D."/>
        </authorList>
    </citation>
    <scope>NUCLEOTIDE SEQUENCE</scope>
    <source>
        <strain evidence="1">SAI-173</strain>
    </source>
</reference>
<accession>A0ACC6UM29</accession>
<gene>
    <name evidence="1" type="ORF">RKD21_002648</name>
</gene>
<organism evidence="1 2">
    <name type="scientific">Streptomyces albogriseolus</name>
    <dbReference type="NCBI Taxonomy" id="1887"/>
    <lineage>
        <taxon>Bacteria</taxon>
        <taxon>Bacillati</taxon>
        <taxon>Actinomycetota</taxon>
        <taxon>Actinomycetes</taxon>
        <taxon>Kitasatosporales</taxon>
        <taxon>Streptomycetaceae</taxon>
        <taxon>Streptomyces</taxon>
        <taxon>Streptomyces albogriseolus group</taxon>
    </lineage>
</organism>
<comment type="caution">
    <text evidence="1">The sequence shown here is derived from an EMBL/GenBank/DDBJ whole genome shotgun (WGS) entry which is preliminary data.</text>
</comment>
<protein>
    <submittedName>
        <fullName evidence="1">Uncharacterized protein</fullName>
    </submittedName>
</protein>
<evidence type="ECO:0000313" key="1">
    <source>
        <dbReference type="EMBL" id="MEY9812391.1"/>
    </source>
</evidence>
<keyword evidence="2" id="KW-1185">Reference proteome</keyword>
<evidence type="ECO:0000313" key="2">
    <source>
        <dbReference type="Proteomes" id="UP001565447"/>
    </source>
</evidence>
<name>A0ACC6UM29_STRAO</name>
<sequence length="139" mass="16086">MGIANEFLHGYEEVQVRAGRREGVSALRDLASWRQFVAACQEGYDDVLPEYFHDLRVRDAIERGLAEDSLRGTRGFDDFWRAVNDVDERFRKIATVPIRLADPQAFSWWHHVVPGKGGEEFARDLERHFAVVIDVVEER</sequence>
<proteinExistence type="predicted"/>